<evidence type="ECO:0000256" key="6">
    <source>
        <dbReference type="RuleBase" id="RU000488"/>
    </source>
</evidence>
<dbReference type="FunFam" id="1.50.40.10:FF:000053">
    <property type="entry name" value="Mitochondrial DNA replication protein"/>
    <property type="match status" value="1"/>
</dbReference>
<accession>A0A5C5FXU7</accession>
<dbReference type="GO" id="GO:0016020">
    <property type="term" value="C:membrane"/>
    <property type="evidence" value="ECO:0007669"/>
    <property type="project" value="UniProtKB-SubCell"/>
</dbReference>
<keyword evidence="4 5" id="KW-0472">Membrane</keyword>
<dbReference type="AlphaFoldDB" id="A0A5C5FXU7"/>
<organism evidence="7 8">
    <name type="scientific">Rhodotorula diobovata</name>
    <dbReference type="NCBI Taxonomy" id="5288"/>
    <lineage>
        <taxon>Eukaryota</taxon>
        <taxon>Fungi</taxon>
        <taxon>Dikarya</taxon>
        <taxon>Basidiomycota</taxon>
        <taxon>Pucciniomycotina</taxon>
        <taxon>Microbotryomycetes</taxon>
        <taxon>Sporidiobolales</taxon>
        <taxon>Sporidiobolaceae</taxon>
        <taxon>Rhodotorula</taxon>
    </lineage>
</organism>
<dbReference type="InterPro" id="IPR018108">
    <property type="entry name" value="MCP_transmembrane"/>
</dbReference>
<evidence type="ECO:0000256" key="4">
    <source>
        <dbReference type="ARBA" id="ARBA00023136"/>
    </source>
</evidence>
<feature type="repeat" description="Solcar" evidence="5">
    <location>
        <begin position="211"/>
        <end position="303"/>
    </location>
</feature>
<keyword evidence="2 5" id="KW-0812">Transmembrane</keyword>
<dbReference type="PANTHER" id="PTHR46982:SF1">
    <property type="entry name" value="CITRATE_OXOGLUTARATE CARRIER PROTEIN"/>
    <property type="match status" value="1"/>
</dbReference>
<dbReference type="GO" id="GO:0006843">
    <property type="term" value="P:mitochondrial citrate transmembrane transport"/>
    <property type="evidence" value="ECO:0007669"/>
    <property type="project" value="TreeGrafter"/>
</dbReference>
<keyword evidence="3" id="KW-1133">Transmembrane helix</keyword>
<comment type="subcellular location">
    <subcellularLocation>
        <location evidence="1">Membrane</location>
        <topology evidence="1">Multi-pass membrane protein</topology>
    </subcellularLocation>
</comment>
<comment type="caution">
    <text evidence="7">The sequence shown here is derived from an EMBL/GenBank/DDBJ whole genome shotgun (WGS) entry which is preliminary data.</text>
</comment>
<dbReference type="STRING" id="5288.A0A5C5FXU7"/>
<keyword evidence="6" id="KW-0813">Transport</keyword>
<dbReference type="GO" id="GO:0015742">
    <property type="term" value="P:alpha-ketoglutarate transport"/>
    <property type="evidence" value="ECO:0007669"/>
    <property type="project" value="TreeGrafter"/>
</dbReference>
<dbReference type="EMBL" id="SOZI01000038">
    <property type="protein sequence ID" value="TNY21697.1"/>
    <property type="molecule type" value="Genomic_DNA"/>
</dbReference>
<dbReference type="FunFam" id="1.50.40.10:FF:000085">
    <property type="entry name" value="Tricarboxylate carrier, putative"/>
    <property type="match status" value="1"/>
</dbReference>
<evidence type="ECO:0000313" key="7">
    <source>
        <dbReference type="EMBL" id="TNY21697.1"/>
    </source>
</evidence>
<dbReference type="OrthoDB" id="10253709at2759"/>
<sequence length="309" mass="32881">MAIADAAPVVPGQKRAINWSNIALGGIMNMFEVTTLGQPLEVVKTQMASQRGDTMGTALRKVWGRGGVLGFYQGLIPWAWIEASTKGAVLLFAAAEIEAGAMTAGIGPATAGLLGGMGGGVAQAYATVGFCTCMKTAEITRSKMAVNGQNPPSTWKLFGDMWRKDGIRGINKGVNAVALRQMTNWGSRMGFARLAEQSIRKARGIPEGKKLDTLDRIAASTFGGALGCWNQPIEVVRVEMQSMAKAAPTDAARPAKPTIANTLAYIYRENGIKGLYRGVTPRIGLGIWQTVCMVSFADIVKDWLNAGKK</sequence>
<evidence type="ECO:0000256" key="1">
    <source>
        <dbReference type="ARBA" id="ARBA00004141"/>
    </source>
</evidence>
<proteinExistence type="inferred from homology"/>
<gene>
    <name evidence="7" type="ORF">DMC30DRAFT_415763</name>
</gene>
<dbReference type="PROSITE" id="PS50920">
    <property type="entry name" value="SOLCAR"/>
    <property type="match status" value="1"/>
</dbReference>
<dbReference type="Gene3D" id="1.50.40.10">
    <property type="entry name" value="Mitochondrial carrier domain"/>
    <property type="match status" value="1"/>
</dbReference>
<dbReference type="Pfam" id="PF00153">
    <property type="entry name" value="Mito_carr"/>
    <property type="match status" value="2"/>
</dbReference>
<reference evidence="7 8" key="1">
    <citation type="submission" date="2019-03" db="EMBL/GenBank/DDBJ databases">
        <title>Rhodosporidium diobovatum UCD-FST 08-225 genome sequencing, assembly, and annotation.</title>
        <authorList>
            <person name="Fakankun I.U."/>
            <person name="Fristensky B."/>
            <person name="Levin D.B."/>
        </authorList>
    </citation>
    <scope>NUCLEOTIDE SEQUENCE [LARGE SCALE GENOMIC DNA]</scope>
    <source>
        <strain evidence="7 8">UCD-FST 08-225</strain>
    </source>
</reference>
<evidence type="ECO:0000256" key="5">
    <source>
        <dbReference type="PROSITE-ProRule" id="PRU00282"/>
    </source>
</evidence>
<name>A0A5C5FXU7_9BASI</name>
<comment type="similarity">
    <text evidence="6">Belongs to the mitochondrial carrier (TC 2.A.29) family.</text>
</comment>
<dbReference type="GO" id="GO:0005739">
    <property type="term" value="C:mitochondrion"/>
    <property type="evidence" value="ECO:0007669"/>
    <property type="project" value="TreeGrafter"/>
</dbReference>
<evidence type="ECO:0000256" key="2">
    <source>
        <dbReference type="ARBA" id="ARBA00022692"/>
    </source>
</evidence>
<keyword evidence="8" id="KW-1185">Reference proteome</keyword>
<evidence type="ECO:0000313" key="8">
    <source>
        <dbReference type="Proteomes" id="UP000311382"/>
    </source>
</evidence>
<dbReference type="PANTHER" id="PTHR46982">
    <property type="entry name" value="CITRATE/OXOGLUTARATE CARRIER PROTEIN"/>
    <property type="match status" value="1"/>
</dbReference>
<dbReference type="GO" id="GO:0005371">
    <property type="term" value="F:tricarboxylate secondary active transmembrane transporter activity"/>
    <property type="evidence" value="ECO:0007669"/>
    <property type="project" value="TreeGrafter"/>
</dbReference>
<dbReference type="SUPFAM" id="SSF103506">
    <property type="entry name" value="Mitochondrial carrier"/>
    <property type="match status" value="1"/>
</dbReference>
<dbReference type="InterPro" id="IPR023395">
    <property type="entry name" value="MCP_dom_sf"/>
</dbReference>
<dbReference type="InterPro" id="IPR053017">
    <property type="entry name" value="Mito_Cit/Oxoglu_Carrier"/>
</dbReference>
<dbReference type="Proteomes" id="UP000311382">
    <property type="component" value="Unassembled WGS sequence"/>
</dbReference>
<protein>
    <submittedName>
        <fullName evidence="7">Mitochondrial carrier domain-containing protein</fullName>
    </submittedName>
</protein>
<evidence type="ECO:0000256" key="3">
    <source>
        <dbReference type="ARBA" id="ARBA00022989"/>
    </source>
</evidence>